<dbReference type="PROSITE" id="PS50042">
    <property type="entry name" value="CNMP_BINDING_3"/>
    <property type="match status" value="1"/>
</dbReference>
<dbReference type="InterPro" id="IPR050397">
    <property type="entry name" value="Env_Response_Regulators"/>
</dbReference>
<gene>
    <name evidence="6" type="ORF">HPS55_02275</name>
</gene>
<dbReference type="InterPro" id="IPR012318">
    <property type="entry name" value="HTH_CRP"/>
</dbReference>
<dbReference type="SMART" id="SM00419">
    <property type="entry name" value="HTH_CRP"/>
    <property type="match status" value="1"/>
</dbReference>
<dbReference type="PROSITE" id="PS51063">
    <property type="entry name" value="HTH_CRP_2"/>
    <property type="match status" value="1"/>
</dbReference>
<dbReference type="InterPro" id="IPR000595">
    <property type="entry name" value="cNMP-bd_dom"/>
</dbReference>
<dbReference type="InterPro" id="IPR014710">
    <property type="entry name" value="RmlC-like_jellyroll"/>
</dbReference>
<dbReference type="PANTHER" id="PTHR24567">
    <property type="entry name" value="CRP FAMILY TRANSCRIPTIONAL REGULATORY PROTEIN"/>
    <property type="match status" value="1"/>
</dbReference>
<dbReference type="EMBL" id="JABKKE010000002">
    <property type="protein sequence ID" value="NPE13165.1"/>
    <property type="molecule type" value="Genomic_DNA"/>
</dbReference>
<dbReference type="InterPro" id="IPR036388">
    <property type="entry name" value="WH-like_DNA-bd_sf"/>
</dbReference>
<evidence type="ECO:0000256" key="3">
    <source>
        <dbReference type="ARBA" id="ARBA00023163"/>
    </source>
</evidence>
<name>A0ABX2ARB6_9BACT</name>
<dbReference type="SUPFAM" id="SSF51206">
    <property type="entry name" value="cAMP-binding domain-like"/>
    <property type="match status" value="1"/>
</dbReference>
<feature type="domain" description="Cyclic nucleotide-binding" evidence="4">
    <location>
        <begin position="19"/>
        <end position="122"/>
    </location>
</feature>
<feature type="domain" description="HTH crp-type" evidence="5">
    <location>
        <begin position="153"/>
        <end position="225"/>
    </location>
</feature>
<dbReference type="InterPro" id="IPR036390">
    <property type="entry name" value="WH_DNA-bd_sf"/>
</dbReference>
<dbReference type="SUPFAM" id="SSF46785">
    <property type="entry name" value="Winged helix' DNA-binding domain"/>
    <property type="match status" value="1"/>
</dbReference>
<dbReference type="CDD" id="cd00038">
    <property type="entry name" value="CAP_ED"/>
    <property type="match status" value="1"/>
</dbReference>
<dbReference type="InterPro" id="IPR018490">
    <property type="entry name" value="cNMP-bd_dom_sf"/>
</dbReference>
<keyword evidence="3" id="KW-0804">Transcription</keyword>
<dbReference type="Gene3D" id="2.60.120.10">
    <property type="entry name" value="Jelly Rolls"/>
    <property type="match status" value="1"/>
</dbReference>
<dbReference type="Pfam" id="PF00027">
    <property type="entry name" value="cNMP_binding"/>
    <property type="match status" value="1"/>
</dbReference>
<organism evidence="6 7">
    <name type="scientific">Xylanibacter rodentium</name>
    <dbReference type="NCBI Taxonomy" id="2736289"/>
    <lineage>
        <taxon>Bacteria</taxon>
        <taxon>Pseudomonadati</taxon>
        <taxon>Bacteroidota</taxon>
        <taxon>Bacteroidia</taxon>
        <taxon>Bacteroidales</taxon>
        <taxon>Prevotellaceae</taxon>
        <taxon>Xylanibacter</taxon>
    </lineage>
</organism>
<evidence type="ECO:0000256" key="2">
    <source>
        <dbReference type="ARBA" id="ARBA00023125"/>
    </source>
</evidence>
<dbReference type="Proteomes" id="UP001193734">
    <property type="component" value="Unassembled WGS sequence"/>
</dbReference>
<evidence type="ECO:0000259" key="4">
    <source>
        <dbReference type="PROSITE" id="PS50042"/>
    </source>
</evidence>
<keyword evidence="7" id="KW-1185">Reference proteome</keyword>
<dbReference type="PANTHER" id="PTHR24567:SF74">
    <property type="entry name" value="HTH-TYPE TRANSCRIPTIONAL REGULATOR ARCR"/>
    <property type="match status" value="1"/>
</dbReference>
<evidence type="ECO:0000313" key="7">
    <source>
        <dbReference type="Proteomes" id="UP001193734"/>
    </source>
</evidence>
<reference evidence="6 7" key="1">
    <citation type="submission" date="2020-05" db="EMBL/GenBank/DDBJ databases">
        <title>Distinct polysaccharide utilization as determinants for interspecies competition between intestinal Prevotella spp.</title>
        <authorList>
            <person name="Galvez E.J.C."/>
            <person name="Iljazovic A."/>
            <person name="Strowig T."/>
        </authorList>
    </citation>
    <scope>NUCLEOTIDE SEQUENCE [LARGE SCALE GENOMIC DNA]</scope>
    <source>
        <strain evidence="6 7">PROD</strain>
    </source>
</reference>
<protein>
    <submittedName>
        <fullName evidence="6">Crp/Fnr family transcriptional regulator</fullName>
    </submittedName>
</protein>
<keyword evidence="1" id="KW-0805">Transcription regulation</keyword>
<keyword evidence="2" id="KW-0238">DNA-binding</keyword>
<proteinExistence type="predicted"/>
<evidence type="ECO:0000259" key="5">
    <source>
        <dbReference type="PROSITE" id="PS51063"/>
    </source>
</evidence>
<comment type="caution">
    <text evidence="6">The sequence shown here is derived from an EMBL/GenBank/DDBJ whole genome shotgun (WGS) entry which is preliminary data.</text>
</comment>
<evidence type="ECO:0000313" key="6">
    <source>
        <dbReference type="EMBL" id="NPE13165.1"/>
    </source>
</evidence>
<accession>A0ABX2ARB6</accession>
<evidence type="ECO:0000256" key="1">
    <source>
        <dbReference type="ARBA" id="ARBA00023015"/>
    </source>
</evidence>
<dbReference type="RefSeq" id="WP_172176773.1">
    <property type="nucleotide sequence ID" value="NZ_CASGIA010000001.1"/>
</dbReference>
<dbReference type="Pfam" id="PF13545">
    <property type="entry name" value="HTH_Crp_2"/>
    <property type="match status" value="1"/>
</dbReference>
<sequence>MATKEDFDKRNIIESISELWELLSPTEQEYLMENIRITCLHKNEIIYQTNEYPQFLMCLLKGKVKIHMDGVGGRDQIIRLINRKGLFGFRAAFAGEKYLNAASAFEDSVICMIPINVIKKLIVRNTALAIYFIKQLSTMLGIADVRTVNLTQKHIRARLAESLLSLKEKYGVNKDTLTLDISMSREDLANLSNMTTSNAIRTLSSFAQENIIAIDGKKIKIIDDEKLRNISEMG</sequence>
<dbReference type="GeneID" id="82156582"/>
<dbReference type="Gene3D" id="1.10.10.10">
    <property type="entry name" value="Winged helix-like DNA-binding domain superfamily/Winged helix DNA-binding domain"/>
    <property type="match status" value="1"/>
</dbReference>